<proteinExistence type="predicted"/>
<feature type="non-terminal residue" evidence="1">
    <location>
        <position position="108"/>
    </location>
</feature>
<organism evidence="1 2">
    <name type="scientific">Coprinopsis marcescibilis</name>
    <name type="common">Agaric fungus</name>
    <name type="synonym">Psathyrella marcescibilis</name>
    <dbReference type="NCBI Taxonomy" id="230819"/>
    <lineage>
        <taxon>Eukaryota</taxon>
        <taxon>Fungi</taxon>
        <taxon>Dikarya</taxon>
        <taxon>Basidiomycota</taxon>
        <taxon>Agaricomycotina</taxon>
        <taxon>Agaricomycetes</taxon>
        <taxon>Agaricomycetidae</taxon>
        <taxon>Agaricales</taxon>
        <taxon>Agaricineae</taxon>
        <taxon>Psathyrellaceae</taxon>
        <taxon>Coprinopsis</taxon>
    </lineage>
</organism>
<dbReference type="AlphaFoldDB" id="A0A5C3KAF7"/>
<dbReference type="EMBL" id="ML210622">
    <property type="protein sequence ID" value="TFK16854.1"/>
    <property type="molecule type" value="Genomic_DNA"/>
</dbReference>
<dbReference type="Pfam" id="PF13975">
    <property type="entry name" value="gag-asp_proteas"/>
    <property type="match status" value="1"/>
</dbReference>
<evidence type="ECO:0008006" key="3">
    <source>
        <dbReference type="Google" id="ProtNLM"/>
    </source>
</evidence>
<gene>
    <name evidence="1" type="ORF">FA15DRAFT_606258</name>
</gene>
<name>A0A5C3KAF7_COPMA</name>
<protein>
    <recommendedName>
        <fullName evidence="3">Peptidase A2 domain-containing protein</fullName>
    </recommendedName>
</protein>
<evidence type="ECO:0000313" key="2">
    <source>
        <dbReference type="Proteomes" id="UP000307440"/>
    </source>
</evidence>
<evidence type="ECO:0000313" key="1">
    <source>
        <dbReference type="EMBL" id="TFK16854.1"/>
    </source>
</evidence>
<sequence>MYNGNSITAIIDTGSQLNVVSDQVANNVLQLPIDLTKSVYMNDANGGASRLKGLIENVKFTCGGVITYTDLYVGEKVPFDLLLGRPWQRGNYVSIDEQEEGTYLVFKD</sequence>
<dbReference type="Gene3D" id="2.40.70.10">
    <property type="entry name" value="Acid Proteases"/>
    <property type="match status" value="1"/>
</dbReference>
<dbReference type="SUPFAM" id="SSF50630">
    <property type="entry name" value="Acid proteases"/>
    <property type="match status" value="1"/>
</dbReference>
<dbReference type="STRING" id="230819.A0A5C3KAF7"/>
<dbReference type="Proteomes" id="UP000307440">
    <property type="component" value="Unassembled WGS sequence"/>
</dbReference>
<dbReference type="InterPro" id="IPR021109">
    <property type="entry name" value="Peptidase_aspartic_dom_sf"/>
</dbReference>
<reference evidence="1 2" key="1">
    <citation type="journal article" date="2019" name="Nat. Ecol. Evol.">
        <title>Megaphylogeny resolves global patterns of mushroom evolution.</title>
        <authorList>
            <person name="Varga T."/>
            <person name="Krizsan K."/>
            <person name="Foldi C."/>
            <person name="Dima B."/>
            <person name="Sanchez-Garcia M."/>
            <person name="Sanchez-Ramirez S."/>
            <person name="Szollosi G.J."/>
            <person name="Szarkandi J.G."/>
            <person name="Papp V."/>
            <person name="Albert L."/>
            <person name="Andreopoulos W."/>
            <person name="Angelini C."/>
            <person name="Antonin V."/>
            <person name="Barry K.W."/>
            <person name="Bougher N.L."/>
            <person name="Buchanan P."/>
            <person name="Buyck B."/>
            <person name="Bense V."/>
            <person name="Catcheside P."/>
            <person name="Chovatia M."/>
            <person name="Cooper J."/>
            <person name="Damon W."/>
            <person name="Desjardin D."/>
            <person name="Finy P."/>
            <person name="Geml J."/>
            <person name="Haridas S."/>
            <person name="Hughes K."/>
            <person name="Justo A."/>
            <person name="Karasinski D."/>
            <person name="Kautmanova I."/>
            <person name="Kiss B."/>
            <person name="Kocsube S."/>
            <person name="Kotiranta H."/>
            <person name="LaButti K.M."/>
            <person name="Lechner B.E."/>
            <person name="Liimatainen K."/>
            <person name="Lipzen A."/>
            <person name="Lukacs Z."/>
            <person name="Mihaltcheva S."/>
            <person name="Morgado L.N."/>
            <person name="Niskanen T."/>
            <person name="Noordeloos M.E."/>
            <person name="Ohm R.A."/>
            <person name="Ortiz-Santana B."/>
            <person name="Ovrebo C."/>
            <person name="Racz N."/>
            <person name="Riley R."/>
            <person name="Savchenko A."/>
            <person name="Shiryaev A."/>
            <person name="Soop K."/>
            <person name="Spirin V."/>
            <person name="Szebenyi C."/>
            <person name="Tomsovsky M."/>
            <person name="Tulloss R.E."/>
            <person name="Uehling J."/>
            <person name="Grigoriev I.V."/>
            <person name="Vagvolgyi C."/>
            <person name="Papp T."/>
            <person name="Martin F.M."/>
            <person name="Miettinen O."/>
            <person name="Hibbett D.S."/>
            <person name="Nagy L.G."/>
        </authorList>
    </citation>
    <scope>NUCLEOTIDE SEQUENCE [LARGE SCALE GENOMIC DNA]</scope>
    <source>
        <strain evidence="1 2">CBS 121175</strain>
    </source>
</reference>
<dbReference type="OrthoDB" id="5535068at2759"/>
<accession>A0A5C3KAF7</accession>
<keyword evidence="2" id="KW-1185">Reference proteome</keyword>
<dbReference type="CDD" id="cd00303">
    <property type="entry name" value="retropepsin_like"/>
    <property type="match status" value="1"/>
</dbReference>